<feature type="compositionally biased region" description="Pro residues" evidence="1">
    <location>
        <begin position="121"/>
        <end position="139"/>
    </location>
</feature>
<protein>
    <submittedName>
        <fullName evidence="2">Uncharacterized protein</fullName>
    </submittedName>
</protein>
<organism evidence="2 3">
    <name type="scientific">Effrenium voratum</name>
    <dbReference type="NCBI Taxonomy" id="2562239"/>
    <lineage>
        <taxon>Eukaryota</taxon>
        <taxon>Sar</taxon>
        <taxon>Alveolata</taxon>
        <taxon>Dinophyceae</taxon>
        <taxon>Suessiales</taxon>
        <taxon>Symbiodiniaceae</taxon>
        <taxon>Effrenium</taxon>
    </lineage>
</organism>
<dbReference type="AlphaFoldDB" id="A0AA36I759"/>
<feature type="compositionally biased region" description="Low complexity" evidence="1">
    <location>
        <begin position="140"/>
        <end position="164"/>
    </location>
</feature>
<name>A0AA36I759_9DINO</name>
<keyword evidence="3" id="KW-1185">Reference proteome</keyword>
<evidence type="ECO:0000313" key="2">
    <source>
        <dbReference type="EMBL" id="CAJ1381370.1"/>
    </source>
</evidence>
<comment type="caution">
    <text evidence="2">The sequence shown here is derived from an EMBL/GenBank/DDBJ whole genome shotgun (WGS) entry which is preliminary data.</text>
</comment>
<feature type="region of interest" description="Disordered" evidence="1">
    <location>
        <begin position="121"/>
        <end position="189"/>
    </location>
</feature>
<sequence length="301" mass="33611">MEAEIARHQVPFATEAPATTAGFQFEFDFNNDQPETTASPESEDEEIQEELAKMNETKMQEDIEREEGGLCCFSGENSKDTCGTCYPMSIASYKSLSSNKVGCLKSFAPRRASARGACLAPPIPSASAPPPTRRAPPRIPTAARTRRAATAARASGAARAGTPTSPSPREAMVRRRGTGCQAGTNPRQRKLASEIATTQPLYVSHFAHVTKPRLHQEQVRWLWRHLVPRTPMREGLQGQEGPLQQCLPFHWDRCGHRLLRPEREALLQLPRGVVHDRKHHVLRWRQVRPQLSLRVPQRPAP</sequence>
<reference evidence="2" key="1">
    <citation type="submission" date="2023-08" db="EMBL/GenBank/DDBJ databases">
        <authorList>
            <person name="Chen Y."/>
            <person name="Shah S."/>
            <person name="Dougan E. K."/>
            <person name="Thang M."/>
            <person name="Chan C."/>
        </authorList>
    </citation>
    <scope>NUCLEOTIDE SEQUENCE</scope>
</reference>
<gene>
    <name evidence="2" type="ORF">EVOR1521_LOCUS9081</name>
</gene>
<accession>A0AA36I759</accession>
<dbReference type="EMBL" id="CAUJNA010000802">
    <property type="protein sequence ID" value="CAJ1381370.1"/>
    <property type="molecule type" value="Genomic_DNA"/>
</dbReference>
<evidence type="ECO:0000256" key="1">
    <source>
        <dbReference type="SAM" id="MobiDB-lite"/>
    </source>
</evidence>
<feature type="compositionally biased region" description="Polar residues" evidence="1">
    <location>
        <begin position="30"/>
        <end position="40"/>
    </location>
</feature>
<evidence type="ECO:0000313" key="3">
    <source>
        <dbReference type="Proteomes" id="UP001178507"/>
    </source>
</evidence>
<proteinExistence type="predicted"/>
<dbReference type="Proteomes" id="UP001178507">
    <property type="component" value="Unassembled WGS sequence"/>
</dbReference>
<feature type="region of interest" description="Disordered" evidence="1">
    <location>
        <begin position="29"/>
        <end position="56"/>
    </location>
</feature>